<dbReference type="Pfam" id="PF07690">
    <property type="entry name" value="MFS_1"/>
    <property type="match status" value="1"/>
</dbReference>
<organism evidence="8 9">
    <name type="scientific">Thermomicrobium roseum (strain ATCC 27502 / DSM 5159 / P-2)</name>
    <dbReference type="NCBI Taxonomy" id="309801"/>
    <lineage>
        <taxon>Bacteria</taxon>
        <taxon>Pseudomonadati</taxon>
        <taxon>Thermomicrobiota</taxon>
        <taxon>Thermomicrobia</taxon>
        <taxon>Thermomicrobiales</taxon>
        <taxon>Thermomicrobiaceae</taxon>
        <taxon>Thermomicrobium</taxon>
    </lineage>
</organism>
<dbReference type="PANTHER" id="PTHR43826">
    <property type="entry name" value="GLUCOSE-6-PHOSPHATE EXCHANGER SLC37A4"/>
    <property type="match status" value="1"/>
</dbReference>
<dbReference type="InterPro" id="IPR051337">
    <property type="entry name" value="OPA_Antiporter"/>
</dbReference>
<dbReference type="SUPFAM" id="SSF103473">
    <property type="entry name" value="MFS general substrate transporter"/>
    <property type="match status" value="1"/>
</dbReference>
<dbReference type="EMBL" id="CP001276">
    <property type="protein sequence ID" value="ACM06773.1"/>
    <property type="molecule type" value="Genomic_DNA"/>
</dbReference>
<dbReference type="KEGG" id="tro:trd_A0810"/>
<evidence type="ECO:0000256" key="1">
    <source>
        <dbReference type="ARBA" id="ARBA00004127"/>
    </source>
</evidence>
<dbReference type="eggNOG" id="COG2271">
    <property type="taxonomic scope" value="Bacteria"/>
</dbReference>
<feature type="domain" description="Major facilitator superfamily (MFS) profile" evidence="7">
    <location>
        <begin position="33"/>
        <end position="423"/>
    </location>
</feature>
<dbReference type="InterPro" id="IPR036259">
    <property type="entry name" value="MFS_trans_sf"/>
</dbReference>
<keyword evidence="3 6" id="KW-1133">Transmembrane helix</keyword>
<evidence type="ECO:0000313" key="9">
    <source>
        <dbReference type="Proteomes" id="UP000000447"/>
    </source>
</evidence>
<feature type="transmembrane region" description="Helical" evidence="6">
    <location>
        <begin position="125"/>
        <end position="148"/>
    </location>
</feature>
<feature type="compositionally biased region" description="Polar residues" evidence="5">
    <location>
        <begin position="1"/>
        <end position="20"/>
    </location>
</feature>
<dbReference type="GO" id="GO:0012505">
    <property type="term" value="C:endomembrane system"/>
    <property type="evidence" value="ECO:0007669"/>
    <property type="project" value="UniProtKB-SubCell"/>
</dbReference>
<feature type="transmembrane region" description="Helical" evidence="6">
    <location>
        <begin position="192"/>
        <end position="212"/>
    </location>
</feature>
<dbReference type="InterPro" id="IPR000849">
    <property type="entry name" value="Sugar_P_transporter"/>
</dbReference>
<evidence type="ECO:0000256" key="3">
    <source>
        <dbReference type="ARBA" id="ARBA00022989"/>
    </source>
</evidence>
<dbReference type="PIRSF" id="PIRSF002808">
    <property type="entry name" value="Hexose_phosphate_transp"/>
    <property type="match status" value="1"/>
</dbReference>
<feature type="transmembrane region" description="Helical" evidence="6">
    <location>
        <begin position="277"/>
        <end position="298"/>
    </location>
</feature>
<gene>
    <name evidence="8" type="ordered locus">trd_A0810</name>
</gene>
<evidence type="ECO:0000256" key="4">
    <source>
        <dbReference type="ARBA" id="ARBA00023136"/>
    </source>
</evidence>
<comment type="subcellular location">
    <subcellularLocation>
        <location evidence="1">Endomembrane system</location>
        <topology evidence="1">Multi-pass membrane protein</topology>
    </subcellularLocation>
</comment>
<dbReference type="Proteomes" id="UP000000447">
    <property type="component" value="Plasmid unnamed"/>
</dbReference>
<feature type="transmembrane region" description="Helical" evidence="6">
    <location>
        <begin position="310"/>
        <end position="330"/>
    </location>
</feature>
<evidence type="ECO:0000256" key="2">
    <source>
        <dbReference type="ARBA" id="ARBA00022692"/>
    </source>
</evidence>
<name>B9L4U6_THERP</name>
<sequence>MQQECSLVMQPSRTEQSTPIRQLPTRAISPGHVLIANWLAYATLYFPRLAFAASKLGLLADPSLSLTRSFLGVADASFLTVYAAGQFVSGTLAERIGPRRLVVLGLFSAGLAAGALALAPEPWFLLAVIVLQGAAQSTGWVAVCSDVARSTPVERRGTVFGLLSTSYAFGALAAPVFLGWIAYSLIGNWRAAPAASTLLAVTVAALYGWWLAARQQPPGQPGQQRDSASADPRRRVVRNPTVWMLSLADFLFKPVIYATVFWTPVLVRDALPQLTPTAATALAGLLGLAGLAGPVVAGTLSDRFFAARRLLPASLALFGCAVTLSLFPLAASTGHWWLVAIDLLVLGVTLYAAESLVVGVAAAEAGGRDAAVTVGIVNGVGSVGGILGGLVPGLLIGTPLFLALAAMTLVAWFLLLPLARRERVKSLASFEPR</sequence>
<evidence type="ECO:0000259" key="7">
    <source>
        <dbReference type="PROSITE" id="PS50850"/>
    </source>
</evidence>
<feature type="transmembrane region" description="Helical" evidence="6">
    <location>
        <begin position="31"/>
        <end position="50"/>
    </location>
</feature>
<dbReference type="AlphaFoldDB" id="B9L4U6"/>
<reference evidence="8 9" key="1">
    <citation type="journal article" date="2009" name="PLoS ONE">
        <title>Complete genome sequence of the aerobic CO-oxidizing thermophile Thermomicrobium roseum.</title>
        <authorList>
            <person name="Wu D."/>
            <person name="Raymond J."/>
            <person name="Wu M."/>
            <person name="Chatterji S."/>
            <person name="Ren Q."/>
            <person name="Graham J.E."/>
            <person name="Bryant D.A."/>
            <person name="Robb F."/>
            <person name="Colman A."/>
            <person name="Tallon L.J."/>
            <person name="Badger J.H."/>
            <person name="Madupu R."/>
            <person name="Ward N.L."/>
            <person name="Eisen J.A."/>
        </authorList>
    </citation>
    <scope>NUCLEOTIDE SEQUENCE [LARGE SCALE GENOMIC DNA]</scope>
    <source>
        <strain evidence="9">ATCC 27502 / DSM 5159 / P-2</strain>
        <plasmid evidence="8">unnamed</plasmid>
    </source>
</reference>
<evidence type="ECO:0000256" key="6">
    <source>
        <dbReference type="SAM" id="Phobius"/>
    </source>
</evidence>
<feature type="transmembrane region" description="Helical" evidence="6">
    <location>
        <begin position="160"/>
        <end position="186"/>
    </location>
</feature>
<feature type="transmembrane region" description="Helical" evidence="6">
    <location>
        <begin position="370"/>
        <end position="394"/>
    </location>
</feature>
<feature type="transmembrane region" description="Helical" evidence="6">
    <location>
        <begin position="101"/>
        <end position="119"/>
    </location>
</feature>
<dbReference type="PANTHER" id="PTHR43826:SF3">
    <property type="entry name" value="GLUCOSE-6-PHOSPHATE EXCHANGER SLC37A4"/>
    <property type="match status" value="1"/>
</dbReference>
<dbReference type="InterPro" id="IPR011701">
    <property type="entry name" value="MFS"/>
</dbReference>
<dbReference type="GO" id="GO:0061513">
    <property type="term" value="F:glucose 6-phosphate:phosphate antiporter activity"/>
    <property type="evidence" value="ECO:0007669"/>
    <property type="project" value="TreeGrafter"/>
</dbReference>
<dbReference type="GO" id="GO:0035435">
    <property type="term" value="P:phosphate ion transmembrane transport"/>
    <property type="evidence" value="ECO:0007669"/>
    <property type="project" value="TreeGrafter"/>
</dbReference>
<dbReference type="InterPro" id="IPR020846">
    <property type="entry name" value="MFS_dom"/>
</dbReference>
<feature type="transmembrane region" description="Helical" evidence="6">
    <location>
        <begin position="336"/>
        <end position="363"/>
    </location>
</feature>
<evidence type="ECO:0000313" key="8">
    <source>
        <dbReference type="EMBL" id="ACM06773.1"/>
    </source>
</evidence>
<geneLocation type="plasmid" evidence="9">
    <name>Tros</name>
</geneLocation>
<dbReference type="Gene3D" id="1.20.1250.20">
    <property type="entry name" value="MFS general substrate transporter like domains"/>
    <property type="match status" value="2"/>
</dbReference>
<dbReference type="HOGENOM" id="CLU_001265_31_0_0"/>
<feature type="region of interest" description="Disordered" evidence="5">
    <location>
        <begin position="1"/>
        <end position="21"/>
    </location>
</feature>
<protein>
    <submittedName>
        <fullName evidence="8">Major facilitator superfamily MFS_1</fullName>
    </submittedName>
</protein>
<feature type="transmembrane region" description="Helical" evidence="6">
    <location>
        <begin position="400"/>
        <end position="419"/>
    </location>
</feature>
<keyword evidence="8" id="KW-0614">Plasmid</keyword>
<evidence type="ECO:0000256" key="5">
    <source>
        <dbReference type="SAM" id="MobiDB-lite"/>
    </source>
</evidence>
<feature type="transmembrane region" description="Helical" evidence="6">
    <location>
        <begin position="242"/>
        <end position="265"/>
    </location>
</feature>
<dbReference type="PROSITE" id="PS50850">
    <property type="entry name" value="MFS"/>
    <property type="match status" value="1"/>
</dbReference>
<dbReference type="GO" id="GO:0016020">
    <property type="term" value="C:membrane"/>
    <property type="evidence" value="ECO:0007669"/>
    <property type="project" value="InterPro"/>
</dbReference>
<accession>B9L4U6</accession>
<feature type="transmembrane region" description="Helical" evidence="6">
    <location>
        <begin position="70"/>
        <end position="89"/>
    </location>
</feature>
<keyword evidence="4 6" id="KW-0472">Membrane</keyword>
<keyword evidence="9" id="KW-1185">Reference proteome</keyword>
<proteinExistence type="predicted"/>
<keyword evidence="2 6" id="KW-0812">Transmembrane</keyword>